<dbReference type="Gene3D" id="3.40.190.150">
    <property type="entry name" value="Bordetella uptake gene, domain 1"/>
    <property type="match status" value="1"/>
</dbReference>
<dbReference type="CDD" id="cd07012">
    <property type="entry name" value="PBP2_Bug_TTT"/>
    <property type="match status" value="1"/>
</dbReference>
<name>A0ABS3JAK9_9HYPH</name>
<reference evidence="3 4" key="1">
    <citation type="submission" date="2021-03" db="EMBL/GenBank/DDBJ databases">
        <title>Whole genome sequence of Jiella sp. MQZ13P-4.</title>
        <authorList>
            <person name="Tuo L."/>
        </authorList>
    </citation>
    <scope>NUCLEOTIDE SEQUENCE [LARGE SCALE GENOMIC DNA]</scope>
    <source>
        <strain evidence="3 4">MQZ13P-4</strain>
    </source>
</reference>
<keyword evidence="4" id="KW-1185">Reference proteome</keyword>
<feature type="chain" id="PRO_5046149398" evidence="2">
    <location>
        <begin position="20"/>
        <end position="316"/>
    </location>
</feature>
<gene>
    <name evidence="3" type="ORF">J1C47_21265</name>
</gene>
<dbReference type="PANTHER" id="PTHR42928:SF5">
    <property type="entry name" value="BLR1237 PROTEIN"/>
    <property type="match status" value="1"/>
</dbReference>
<dbReference type="RefSeq" id="WP_207352820.1">
    <property type="nucleotide sequence ID" value="NZ_JAFMPY010000033.1"/>
</dbReference>
<dbReference type="EMBL" id="JAFMPY010000033">
    <property type="protein sequence ID" value="MBO0906187.1"/>
    <property type="molecule type" value="Genomic_DNA"/>
</dbReference>
<comment type="caution">
    <text evidence="3">The sequence shown here is derived from an EMBL/GenBank/DDBJ whole genome shotgun (WGS) entry which is preliminary data.</text>
</comment>
<dbReference type="Pfam" id="PF03401">
    <property type="entry name" value="TctC"/>
    <property type="match status" value="1"/>
</dbReference>
<dbReference type="Proteomes" id="UP000664288">
    <property type="component" value="Unassembled WGS sequence"/>
</dbReference>
<evidence type="ECO:0000313" key="4">
    <source>
        <dbReference type="Proteomes" id="UP000664288"/>
    </source>
</evidence>
<dbReference type="PIRSF" id="PIRSF017082">
    <property type="entry name" value="YflP"/>
    <property type="match status" value="1"/>
</dbReference>
<dbReference type="InterPro" id="IPR005064">
    <property type="entry name" value="BUG"/>
</dbReference>
<proteinExistence type="inferred from homology"/>
<sequence length="316" mass="33681">MKRLLLTLAAALLASPALAFPDKPIELVVPFSPGGGSDVSARVFAQCVEPILGQKVLIKNITGARGKIAEVEVRDARPDGYKLLWAHQGMDMGLATGRSDYNYTAFAPVASSVAMNYGVFAGASSGIKDVDTLREKVKENPGKYTIGTALAGFSHFAVLDFLDAAGVNIDDLHTIPMSGDKERIVASIQGNLTLVPVAVGSAAPYVESGDVVPVAIQSDKPDPRLKDAKTAEAQGVDSHFAMYFTTFAPKNTPKEAIDTLADAWVKAANDPDCQAELAKRSMTTVPAKGEELDRDLAKRYDRILTLAKKFNLGEQS</sequence>
<dbReference type="SUPFAM" id="SSF53850">
    <property type="entry name" value="Periplasmic binding protein-like II"/>
    <property type="match status" value="1"/>
</dbReference>
<feature type="signal peptide" evidence="2">
    <location>
        <begin position="1"/>
        <end position="19"/>
    </location>
</feature>
<keyword evidence="2" id="KW-0732">Signal</keyword>
<dbReference type="PANTHER" id="PTHR42928">
    <property type="entry name" value="TRICARBOXYLATE-BINDING PROTEIN"/>
    <property type="match status" value="1"/>
</dbReference>
<comment type="similarity">
    <text evidence="1">Belongs to the UPF0065 (bug) family.</text>
</comment>
<protein>
    <submittedName>
        <fullName evidence="3">Tripartite tricarboxylate transporter substrate binding protein</fullName>
    </submittedName>
</protein>
<evidence type="ECO:0000256" key="1">
    <source>
        <dbReference type="ARBA" id="ARBA00006987"/>
    </source>
</evidence>
<dbReference type="Gene3D" id="3.40.190.10">
    <property type="entry name" value="Periplasmic binding protein-like II"/>
    <property type="match status" value="1"/>
</dbReference>
<dbReference type="InterPro" id="IPR042100">
    <property type="entry name" value="Bug_dom1"/>
</dbReference>
<accession>A0ABS3JAK9</accession>
<organism evidence="3 4">
    <name type="scientific">Jiella sonneratiae</name>
    <dbReference type="NCBI Taxonomy" id="2816856"/>
    <lineage>
        <taxon>Bacteria</taxon>
        <taxon>Pseudomonadati</taxon>
        <taxon>Pseudomonadota</taxon>
        <taxon>Alphaproteobacteria</taxon>
        <taxon>Hyphomicrobiales</taxon>
        <taxon>Aurantimonadaceae</taxon>
        <taxon>Jiella</taxon>
    </lineage>
</organism>
<evidence type="ECO:0000256" key="2">
    <source>
        <dbReference type="SAM" id="SignalP"/>
    </source>
</evidence>
<evidence type="ECO:0000313" key="3">
    <source>
        <dbReference type="EMBL" id="MBO0906187.1"/>
    </source>
</evidence>